<name>A0ABX6R546_9VIBR</name>
<protein>
    <submittedName>
        <fullName evidence="1">Uncharacterized protein</fullName>
    </submittedName>
</protein>
<sequence length="58" mass="6468">MHLKASSGQHVPQPNKKDFLVTLASWQELLAHRVPMPLKSQNIIVRQNLGPEAGNVEN</sequence>
<dbReference type="EMBL" id="CP046269">
    <property type="protein sequence ID" value="QMV16693.1"/>
    <property type="molecule type" value="Genomic_DNA"/>
</dbReference>
<proteinExistence type="predicted"/>
<keyword evidence="2" id="KW-1185">Reference proteome</keyword>
<accession>A0ABX6R546</accession>
<reference evidence="1 2" key="1">
    <citation type="journal article" date="2020" name="J. Nat. Prod.">
        <title>Genomics-Metabolomics Profiling Disclosed Marine Vibrio spartinae 3.6 as a Producer of a New Branched Side Chain Prodigiosin.</title>
        <authorList>
            <person name="Vitale G.A."/>
            <person name="Sciarretta M."/>
            <person name="Palma Esposito F."/>
            <person name="January G.G."/>
            <person name="Giaccio M."/>
            <person name="Bunk B."/>
            <person name="Sproer C."/>
            <person name="Bajerski F."/>
            <person name="Power D."/>
            <person name="Festa C."/>
            <person name="Monti M.C."/>
            <person name="D'Auria M.V."/>
            <person name="de Pascale D."/>
        </authorList>
    </citation>
    <scope>NUCLEOTIDE SEQUENCE [LARGE SCALE GENOMIC DNA]</scope>
    <source>
        <strain evidence="1 2">3.6</strain>
    </source>
</reference>
<gene>
    <name evidence="1" type="ORF">Vspart_04094</name>
</gene>
<organism evidence="1 2">
    <name type="scientific">Vibrio spartinae</name>
    <dbReference type="NCBI Taxonomy" id="1918945"/>
    <lineage>
        <taxon>Bacteria</taxon>
        <taxon>Pseudomonadati</taxon>
        <taxon>Pseudomonadota</taxon>
        <taxon>Gammaproteobacteria</taxon>
        <taxon>Vibrionales</taxon>
        <taxon>Vibrionaceae</taxon>
        <taxon>Vibrio</taxon>
    </lineage>
</organism>
<dbReference type="Proteomes" id="UP000515264">
    <property type="component" value="Chromosome 2"/>
</dbReference>
<evidence type="ECO:0000313" key="2">
    <source>
        <dbReference type="Proteomes" id="UP000515264"/>
    </source>
</evidence>
<evidence type="ECO:0000313" key="1">
    <source>
        <dbReference type="EMBL" id="QMV16693.1"/>
    </source>
</evidence>